<dbReference type="EMBL" id="JBHTBH010000004">
    <property type="protein sequence ID" value="MFC7328097.1"/>
    <property type="molecule type" value="Genomic_DNA"/>
</dbReference>
<evidence type="ECO:0000313" key="3">
    <source>
        <dbReference type="Proteomes" id="UP001596540"/>
    </source>
</evidence>
<feature type="transmembrane region" description="Helical" evidence="1">
    <location>
        <begin position="6"/>
        <end position="24"/>
    </location>
</feature>
<keyword evidence="1" id="KW-0812">Transmembrane</keyword>
<proteinExistence type="predicted"/>
<keyword evidence="1" id="KW-0472">Membrane</keyword>
<evidence type="ECO:0000256" key="1">
    <source>
        <dbReference type="SAM" id="Phobius"/>
    </source>
</evidence>
<reference evidence="3" key="1">
    <citation type="journal article" date="2019" name="Int. J. Syst. Evol. Microbiol.">
        <title>The Global Catalogue of Microorganisms (GCM) 10K type strain sequencing project: providing services to taxonomists for standard genome sequencing and annotation.</title>
        <authorList>
            <consortium name="The Broad Institute Genomics Platform"/>
            <consortium name="The Broad Institute Genome Sequencing Center for Infectious Disease"/>
            <person name="Wu L."/>
            <person name="Ma J."/>
        </authorList>
    </citation>
    <scope>NUCLEOTIDE SEQUENCE [LARGE SCALE GENOMIC DNA]</scope>
    <source>
        <strain evidence="3">CGMCC 4.7382</strain>
    </source>
</reference>
<evidence type="ECO:0000313" key="2">
    <source>
        <dbReference type="EMBL" id="MFC7328097.1"/>
    </source>
</evidence>
<organism evidence="2 3">
    <name type="scientific">Marinactinospora rubrisoli</name>
    <dbReference type="NCBI Taxonomy" id="2715399"/>
    <lineage>
        <taxon>Bacteria</taxon>
        <taxon>Bacillati</taxon>
        <taxon>Actinomycetota</taxon>
        <taxon>Actinomycetes</taxon>
        <taxon>Streptosporangiales</taxon>
        <taxon>Nocardiopsidaceae</taxon>
        <taxon>Marinactinospora</taxon>
    </lineage>
</organism>
<keyword evidence="3" id="KW-1185">Reference proteome</keyword>
<protein>
    <submittedName>
        <fullName evidence="2">GlsB/YeaQ/YmgE family stress response membrane protein</fullName>
    </submittedName>
</protein>
<feature type="transmembrane region" description="Helical" evidence="1">
    <location>
        <begin position="31"/>
        <end position="49"/>
    </location>
</feature>
<dbReference type="Proteomes" id="UP001596540">
    <property type="component" value="Unassembled WGS sequence"/>
</dbReference>
<accession>A0ABW2KG79</accession>
<dbReference type="RefSeq" id="WP_379870741.1">
    <property type="nucleotide sequence ID" value="NZ_JBHTBH010000004.1"/>
</dbReference>
<gene>
    <name evidence="2" type="ORF">ACFQRF_10130</name>
</gene>
<sequence length="84" mass="8228">MTGTWIVTALVVGLVIGAVAHLVLPGRQRPPAWLTIAIGAVAALVGAGVGTALGVGVFLTLVVQALFAILGVCLAAGARTRGTA</sequence>
<comment type="caution">
    <text evidence="2">The sequence shown here is derived from an EMBL/GenBank/DDBJ whole genome shotgun (WGS) entry which is preliminary data.</text>
</comment>
<name>A0ABW2KG79_9ACTN</name>
<feature type="transmembrane region" description="Helical" evidence="1">
    <location>
        <begin position="55"/>
        <end position="78"/>
    </location>
</feature>
<keyword evidence="1" id="KW-1133">Transmembrane helix</keyword>